<protein>
    <submittedName>
        <fullName evidence="3">Uncharacterized protein</fullName>
    </submittedName>
</protein>
<reference evidence="4" key="1">
    <citation type="submission" date="2015-02" db="EMBL/GenBank/DDBJ databases">
        <title>Genome sequencing for Strongylocentrotus purpuratus.</title>
        <authorList>
            <person name="Murali S."/>
            <person name="Liu Y."/>
            <person name="Vee V."/>
            <person name="English A."/>
            <person name="Wang M."/>
            <person name="Skinner E."/>
            <person name="Han Y."/>
            <person name="Muzny D.M."/>
            <person name="Worley K.C."/>
            <person name="Gibbs R.A."/>
        </authorList>
    </citation>
    <scope>NUCLEOTIDE SEQUENCE</scope>
</reference>
<keyword evidence="4" id="KW-1185">Reference proteome</keyword>
<feature type="chain" id="PRO_5029694240" evidence="2">
    <location>
        <begin position="22"/>
        <end position="123"/>
    </location>
</feature>
<accession>A0A7M7PF37</accession>
<sequence length="123" mass="13318">MFSRASLVFVYNVAMFFRAKAYEDKAVIMDGPENPTKLKKALQARKADQANKGSQKNAVQGSSASKAIQGATASNFISDLPEAEKIKLTAKGDTLVLTIEGSRLLSLCNSYPDIQINVPRPVL</sequence>
<evidence type="ECO:0000256" key="1">
    <source>
        <dbReference type="SAM" id="MobiDB-lite"/>
    </source>
</evidence>
<keyword evidence="2" id="KW-0732">Signal</keyword>
<reference evidence="3" key="2">
    <citation type="submission" date="2021-01" db="UniProtKB">
        <authorList>
            <consortium name="EnsemblMetazoa"/>
        </authorList>
    </citation>
    <scope>IDENTIFICATION</scope>
</reference>
<feature type="compositionally biased region" description="Polar residues" evidence="1">
    <location>
        <begin position="51"/>
        <end position="66"/>
    </location>
</feature>
<name>A0A7M7PF37_STRPU</name>
<organism evidence="3 4">
    <name type="scientific">Strongylocentrotus purpuratus</name>
    <name type="common">Purple sea urchin</name>
    <dbReference type="NCBI Taxonomy" id="7668"/>
    <lineage>
        <taxon>Eukaryota</taxon>
        <taxon>Metazoa</taxon>
        <taxon>Echinodermata</taxon>
        <taxon>Eleutherozoa</taxon>
        <taxon>Echinozoa</taxon>
        <taxon>Echinoidea</taxon>
        <taxon>Euechinoidea</taxon>
        <taxon>Echinacea</taxon>
        <taxon>Camarodonta</taxon>
        <taxon>Echinidea</taxon>
        <taxon>Strongylocentrotidae</taxon>
        <taxon>Strongylocentrotus</taxon>
    </lineage>
</organism>
<dbReference type="EnsemblMetazoa" id="XM_030994495">
    <property type="protein sequence ID" value="XP_030850355"/>
    <property type="gene ID" value="LOC105447575"/>
</dbReference>
<dbReference type="RefSeq" id="XP_030850355.1">
    <property type="nucleotide sequence ID" value="XM_030994495.1"/>
</dbReference>
<feature type="region of interest" description="Disordered" evidence="1">
    <location>
        <begin position="39"/>
        <end position="66"/>
    </location>
</feature>
<evidence type="ECO:0000313" key="3">
    <source>
        <dbReference type="EnsemblMetazoa" id="XP_030850355"/>
    </source>
</evidence>
<dbReference type="Proteomes" id="UP000007110">
    <property type="component" value="Unassembled WGS sequence"/>
</dbReference>
<dbReference type="AlphaFoldDB" id="A0A7M7PF37"/>
<proteinExistence type="predicted"/>
<evidence type="ECO:0000256" key="2">
    <source>
        <dbReference type="SAM" id="SignalP"/>
    </source>
</evidence>
<feature type="signal peptide" evidence="2">
    <location>
        <begin position="1"/>
        <end position="21"/>
    </location>
</feature>
<evidence type="ECO:0000313" key="4">
    <source>
        <dbReference type="Proteomes" id="UP000007110"/>
    </source>
</evidence>
<dbReference type="GeneID" id="105447575"/>